<feature type="compositionally biased region" description="Polar residues" evidence="1">
    <location>
        <begin position="141"/>
        <end position="154"/>
    </location>
</feature>
<dbReference type="Proteomes" id="UP001147733">
    <property type="component" value="Unassembled WGS sequence"/>
</dbReference>
<evidence type="ECO:0000256" key="1">
    <source>
        <dbReference type="SAM" id="MobiDB-lite"/>
    </source>
</evidence>
<feature type="signal peptide" evidence="2">
    <location>
        <begin position="1"/>
        <end position="16"/>
    </location>
</feature>
<organism evidence="3 4">
    <name type="scientific">Penicillium citrinum</name>
    <dbReference type="NCBI Taxonomy" id="5077"/>
    <lineage>
        <taxon>Eukaryota</taxon>
        <taxon>Fungi</taxon>
        <taxon>Dikarya</taxon>
        <taxon>Ascomycota</taxon>
        <taxon>Pezizomycotina</taxon>
        <taxon>Eurotiomycetes</taxon>
        <taxon>Eurotiomycetidae</taxon>
        <taxon>Eurotiales</taxon>
        <taxon>Aspergillaceae</taxon>
        <taxon>Penicillium</taxon>
    </lineage>
</organism>
<dbReference type="EMBL" id="JAPQKT010000008">
    <property type="protein sequence ID" value="KAJ5222819.1"/>
    <property type="molecule type" value="Genomic_DNA"/>
</dbReference>
<sequence length="163" mass="17423">MWFNATLLVLITFALAVADTSVISLFLIDLNETPQSLVGSIMAEENNTTTYSINCAKTVDASDCAYFPGLLYTAGPTTVEYALNPPYDQFGTPICSVDGTTSAICTIVVSVTGDITPYHETRALNKDMIISTRVTITAGPTRSGTGASVKTVESSQDHQRWGL</sequence>
<dbReference type="RefSeq" id="XP_056497742.1">
    <property type="nucleotide sequence ID" value="XM_056647977.1"/>
</dbReference>
<accession>A0A9W9NQJ9</accession>
<feature type="chain" id="PRO_5040819601" evidence="2">
    <location>
        <begin position="17"/>
        <end position="163"/>
    </location>
</feature>
<dbReference type="PANTHER" id="PTHR40640">
    <property type="entry name" value="ANCHORED GLYCOPROTEIN, PUTATIVE (AFU_ORTHOLOGUE AFUA_8G04860)-RELATED"/>
    <property type="match status" value="1"/>
</dbReference>
<keyword evidence="2" id="KW-0732">Signal</keyword>
<dbReference type="GeneID" id="81387144"/>
<dbReference type="PANTHER" id="PTHR40640:SF1">
    <property type="entry name" value="ANCHORED GLYCOPROTEIN, PUTATIVE (AFU_ORTHOLOGUE AFUA_8G04860)-RELATED"/>
    <property type="match status" value="1"/>
</dbReference>
<reference evidence="3" key="2">
    <citation type="journal article" date="2023" name="IMA Fungus">
        <title>Comparative genomic study of the Penicillium genus elucidates a diverse pangenome and 15 lateral gene transfer events.</title>
        <authorList>
            <person name="Petersen C."/>
            <person name="Sorensen T."/>
            <person name="Nielsen M.R."/>
            <person name="Sondergaard T.E."/>
            <person name="Sorensen J.L."/>
            <person name="Fitzpatrick D.A."/>
            <person name="Frisvad J.C."/>
            <person name="Nielsen K.L."/>
        </authorList>
    </citation>
    <scope>NUCLEOTIDE SEQUENCE</scope>
    <source>
        <strain evidence="3">IBT 23319</strain>
    </source>
</reference>
<keyword evidence="4" id="KW-1185">Reference proteome</keyword>
<dbReference type="OrthoDB" id="4991875at2759"/>
<evidence type="ECO:0000313" key="4">
    <source>
        <dbReference type="Proteomes" id="UP001147733"/>
    </source>
</evidence>
<comment type="caution">
    <text evidence="3">The sequence shown here is derived from an EMBL/GenBank/DDBJ whole genome shotgun (WGS) entry which is preliminary data.</text>
</comment>
<proteinExistence type="predicted"/>
<evidence type="ECO:0000256" key="2">
    <source>
        <dbReference type="SAM" id="SignalP"/>
    </source>
</evidence>
<feature type="region of interest" description="Disordered" evidence="1">
    <location>
        <begin position="141"/>
        <end position="163"/>
    </location>
</feature>
<gene>
    <name evidence="3" type="ORF">N7469_009059</name>
</gene>
<reference evidence="3" key="1">
    <citation type="submission" date="2022-11" db="EMBL/GenBank/DDBJ databases">
        <authorList>
            <person name="Petersen C."/>
        </authorList>
    </citation>
    <scope>NUCLEOTIDE SEQUENCE</scope>
    <source>
        <strain evidence="3">IBT 23319</strain>
    </source>
</reference>
<name>A0A9W9NQJ9_PENCI</name>
<dbReference type="AlphaFoldDB" id="A0A9W9NQJ9"/>
<protein>
    <submittedName>
        <fullName evidence="3">Uncharacterized protein</fullName>
    </submittedName>
</protein>
<evidence type="ECO:0000313" key="3">
    <source>
        <dbReference type="EMBL" id="KAJ5222819.1"/>
    </source>
</evidence>